<dbReference type="Proteomes" id="UP000660675">
    <property type="component" value="Unassembled WGS sequence"/>
</dbReference>
<gene>
    <name evidence="2" type="ORF">GCM10015535_20950</name>
</gene>
<feature type="transmembrane region" description="Helical" evidence="1">
    <location>
        <begin position="257"/>
        <end position="278"/>
    </location>
</feature>
<feature type="transmembrane region" description="Helical" evidence="1">
    <location>
        <begin position="211"/>
        <end position="230"/>
    </location>
</feature>
<proteinExistence type="predicted"/>
<feature type="transmembrane region" description="Helical" evidence="1">
    <location>
        <begin position="469"/>
        <end position="487"/>
    </location>
</feature>
<feature type="transmembrane region" description="Helical" evidence="1">
    <location>
        <begin position="440"/>
        <end position="462"/>
    </location>
</feature>
<keyword evidence="1" id="KW-0812">Transmembrane</keyword>
<feature type="transmembrane region" description="Helical" evidence="1">
    <location>
        <begin position="361"/>
        <end position="383"/>
    </location>
</feature>
<feature type="transmembrane region" description="Helical" evidence="1">
    <location>
        <begin position="174"/>
        <end position="199"/>
    </location>
</feature>
<evidence type="ECO:0000313" key="2">
    <source>
        <dbReference type="EMBL" id="GGV81299.1"/>
    </source>
</evidence>
<keyword evidence="3" id="KW-1185">Reference proteome</keyword>
<keyword evidence="1" id="KW-0472">Membrane</keyword>
<keyword evidence="1" id="KW-1133">Transmembrane helix</keyword>
<feature type="transmembrane region" description="Helical" evidence="1">
    <location>
        <begin position="39"/>
        <end position="63"/>
    </location>
</feature>
<evidence type="ECO:0000256" key="1">
    <source>
        <dbReference type="SAM" id="Phobius"/>
    </source>
</evidence>
<feature type="transmembrane region" description="Helical" evidence="1">
    <location>
        <begin position="412"/>
        <end position="434"/>
    </location>
</feature>
<dbReference type="EMBL" id="BMTF01000005">
    <property type="protein sequence ID" value="GGV81299.1"/>
    <property type="molecule type" value="Genomic_DNA"/>
</dbReference>
<feature type="transmembrane region" description="Helical" evidence="1">
    <location>
        <begin position="102"/>
        <end position="122"/>
    </location>
</feature>
<organism evidence="2 3">
    <name type="scientific">Streptomyces gelaticus</name>
    <dbReference type="NCBI Taxonomy" id="285446"/>
    <lineage>
        <taxon>Bacteria</taxon>
        <taxon>Bacillati</taxon>
        <taxon>Actinomycetota</taxon>
        <taxon>Actinomycetes</taxon>
        <taxon>Kitasatosporales</taxon>
        <taxon>Streptomycetaceae</taxon>
        <taxon>Streptomyces</taxon>
    </lineage>
</organism>
<accession>A0ABQ2VWG0</accession>
<name>A0ABQ2VWG0_9ACTN</name>
<sequence length="544" mass="54947">MTAVTTTVPAGTRHRSRASTGQLAGTWILLRLALRRDRIMLPIWVLALGGSFSSVGSSIASLYDTAAQRAELAASMNGNSSVRAMYGPVFDDSVGGLVSWRMAAFGAVLAAVMSLIVVIRHTREEEETGRQEMLSSAMVGRRAPLTAALLTAVIANVALALVLAAGLAGAGAGGAGAVALALAVAGTGVLFACTAAIAAQFTESARLAKGLTAAVIGAAFVLKAAGDSAADDGSSVLTWLSPIGWAENVRAYADERWWVLLVLAVAVAVQAVIAYGLAGRRDVGMSFLATRPGPAQGRIATAFGLALRLQRGALTGWVLSFAVVGVAFGGLTGGAADLVGDNAKTREIFERMGGQAGLTDAFLAAMVSVLGMVAALYIVASVLRLHGEETAGRAEPVLAGAVGRIGWAAGHLVIAFGGAALLMTVGGLGLAAGYGHELPAVLGASLAQLPAIWLLGGVAVLLYGAFPKAAVAAWGFAGICLALGWLGPAVDMPQAVMDISPFTHLPKLPGGTGMEWGPVLALTAAAAVLVGAGMGALRRRDVLT</sequence>
<feature type="transmembrane region" description="Helical" evidence="1">
    <location>
        <begin position="314"/>
        <end position="336"/>
    </location>
</feature>
<dbReference type="RefSeq" id="WP_189543399.1">
    <property type="nucleotide sequence ID" value="NZ_BMTF01000005.1"/>
</dbReference>
<feature type="transmembrane region" description="Helical" evidence="1">
    <location>
        <begin position="143"/>
        <end position="168"/>
    </location>
</feature>
<evidence type="ECO:0000313" key="3">
    <source>
        <dbReference type="Proteomes" id="UP000660675"/>
    </source>
</evidence>
<protein>
    <submittedName>
        <fullName evidence="2">ABC transporter membrane-spanning protein</fullName>
    </submittedName>
</protein>
<feature type="transmembrane region" description="Helical" evidence="1">
    <location>
        <begin position="516"/>
        <end position="537"/>
    </location>
</feature>
<reference evidence="3" key="1">
    <citation type="journal article" date="2019" name="Int. J. Syst. Evol. Microbiol.">
        <title>The Global Catalogue of Microorganisms (GCM) 10K type strain sequencing project: providing services to taxonomists for standard genome sequencing and annotation.</title>
        <authorList>
            <consortium name="The Broad Institute Genomics Platform"/>
            <consortium name="The Broad Institute Genome Sequencing Center for Infectious Disease"/>
            <person name="Wu L."/>
            <person name="Ma J."/>
        </authorList>
    </citation>
    <scope>NUCLEOTIDE SEQUENCE [LARGE SCALE GENOMIC DNA]</scope>
    <source>
        <strain evidence="3">JCM 4376</strain>
    </source>
</reference>
<comment type="caution">
    <text evidence="2">The sequence shown here is derived from an EMBL/GenBank/DDBJ whole genome shotgun (WGS) entry which is preliminary data.</text>
</comment>